<dbReference type="AlphaFoldDB" id="A0A6J6BKS8"/>
<dbReference type="Gene3D" id="3.40.1500.20">
    <property type="match status" value="1"/>
</dbReference>
<name>A0A6J6BKS8_9ZZZZ</name>
<dbReference type="EMBL" id="CAEZSO010000045">
    <property type="protein sequence ID" value="CAB4539314.1"/>
    <property type="molecule type" value="Genomic_DNA"/>
</dbReference>
<sequence length="252" mass="28300">MSLPKDLAERTLAEMVERTGAVEVHGEDGGDYLTLMSPFGPDPVGKMRVFKSDKVKKIVYAGLTVDKFKMDTHMIFGFTAEDSPLPHFTLDSVNANGSLAFHLDLVTKAELSVHVPYMDYVYGGLTDTFNDTIKWEGLSRAQVGPRQYAMMSPWMLVSRATEPTFRRFSGEDDDQGRGPVKTYLNYWLDLIDAGVPDDVAATLNTDEIVAHDHKLRYNLFSPEVDPVWRDVGKIVGEDTAEKMRQMLLSNAW</sequence>
<accession>A0A6J6BKS8</accession>
<evidence type="ECO:0000313" key="1">
    <source>
        <dbReference type="EMBL" id="CAB4539314.1"/>
    </source>
</evidence>
<organism evidence="1">
    <name type="scientific">freshwater metagenome</name>
    <dbReference type="NCBI Taxonomy" id="449393"/>
    <lineage>
        <taxon>unclassified sequences</taxon>
        <taxon>metagenomes</taxon>
        <taxon>ecological metagenomes</taxon>
    </lineage>
</organism>
<gene>
    <name evidence="1" type="ORF">UFOPK1446_00324</name>
</gene>
<protein>
    <submittedName>
        <fullName evidence="1">Unannotated protein</fullName>
    </submittedName>
</protein>
<reference evidence="1" key="1">
    <citation type="submission" date="2020-05" db="EMBL/GenBank/DDBJ databases">
        <authorList>
            <person name="Chiriac C."/>
            <person name="Salcher M."/>
            <person name="Ghai R."/>
            <person name="Kavagutti S V."/>
        </authorList>
    </citation>
    <scope>NUCLEOTIDE SEQUENCE</scope>
</reference>
<proteinExistence type="predicted"/>